<organism evidence="1 2">
    <name type="scientific">Caenorhabditis tropicalis</name>
    <dbReference type="NCBI Taxonomy" id="1561998"/>
    <lineage>
        <taxon>Eukaryota</taxon>
        <taxon>Metazoa</taxon>
        <taxon>Ecdysozoa</taxon>
        <taxon>Nematoda</taxon>
        <taxon>Chromadorea</taxon>
        <taxon>Rhabditida</taxon>
        <taxon>Rhabditina</taxon>
        <taxon>Rhabditomorpha</taxon>
        <taxon>Rhabditoidea</taxon>
        <taxon>Rhabditidae</taxon>
        <taxon>Peloderinae</taxon>
        <taxon>Caenorhabditis</taxon>
    </lineage>
</organism>
<dbReference type="Pfam" id="PF12078">
    <property type="entry name" value="DUF3557"/>
    <property type="match status" value="1"/>
</dbReference>
<protein>
    <submittedName>
        <fullName evidence="2">FTH domain-containing protein</fullName>
    </submittedName>
</protein>
<sequence>MAANIPLSYPPMCSVLQFMAPHKRFRLAQQCPSLRNVEKLIPLVIDTLTLEPEHITINETIYLLGYEQIMDDKELPANSLYPTVDVISHNIDEYGFRVENQGPRDGEIVLRDEEGMERELSDQSDRFFRQQQMRFDWLDDTERMQLYHHVLRKNRRPPTFKFVIKLIERNMESHQDIVEYIDCTRSLNEAREYLISKFLGNRQCPVIVKNLEVPIWSKEIKLWLPADVTFKIHGLTSGGIVKDFLNAINIDRSSPLKYVEFKYAMSQLENLDHPVIESALKVIISNKTLRNVQWIPFLQKLKNRSVEFRYGLSGLATAEMVQLIREWPERKWVDGISYKLEIRNRYEFHQLQQVFDGNAKEYSLERKFFTLPLGPFHKLKISLIDPNPHAILTKIHIQVIRR</sequence>
<reference evidence="2" key="1">
    <citation type="submission" date="2016-11" db="UniProtKB">
        <authorList>
            <consortium name="WormBaseParasite"/>
        </authorList>
    </citation>
    <scope>IDENTIFICATION</scope>
</reference>
<dbReference type="PANTHER" id="PTHR31379:SF1">
    <property type="entry name" value="F-BOX C PROTEIN-RELATED"/>
    <property type="match status" value="1"/>
</dbReference>
<accession>A0A1I7TLC6</accession>
<dbReference type="InterPro" id="IPR021942">
    <property type="entry name" value="DUF3557"/>
</dbReference>
<dbReference type="WBParaSite" id="Csp11.Scaffold628.g7060.t1">
    <property type="protein sequence ID" value="Csp11.Scaffold628.g7060.t1"/>
    <property type="gene ID" value="Csp11.Scaffold628.g7060"/>
</dbReference>
<keyword evidence="1" id="KW-1185">Reference proteome</keyword>
<evidence type="ECO:0000313" key="1">
    <source>
        <dbReference type="Proteomes" id="UP000095282"/>
    </source>
</evidence>
<dbReference type="PANTHER" id="PTHR31379">
    <property type="entry name" value="F-BOX C PROTEIN-RELATED-RELATED"/>
    <property type="match status" value="1"/>
</dbReference>
<name>A0A1I7TLC6_9PELO</name>
<proteinExistence type="predicted"/>
<dbReference type="Proteomes" id="UP000095282">
    <property type="component" value="Unplaced"/>
</dbReference>
<evidence type="ECO:0000313" key="2">
    <source>
        <dbReference type="WBParaSite" id="Csp11.Scaffold628.g7060.t1"/>
    </source>
</evidence>
<dbReference type="AlphaFoldDB" id="A0A1I7TLC6"/>